<dbReference type="RefSeq" id="WP_157589770.1">
    <property type="nucleotide sequence ID" value="NZ_WPIN01000019.1"/>
</dbReference>
<name>A0A7K1SMG1_9BACT</name>
<dbReference type="Proteomes" id="UP000436006">
    <property type="component" value="Unassembled WGS sequence"/>
</dbReference>
<comment type="caution">
    <text evidence="2">The sequence shown here is derived from an EMBL/GenBank/DDBJ whole genome shotgun (WGS) entry which is preliminary data.</text>
</comment>
<reference evidence="2 3" key="1">
    <citation type="submission" date="2019-12" db="EMBL/GenBank/DDBJ databases">
        <title>Spirosoma sp. HMF4905 genome sequencing and assembly.</title>
        <authorList>
            <person name="Kang H."/>
            <person name="Cha I."/>
            <person name="Kim H."/>
            <person name="Joh K."/>
        </authorList>
    </citation>
    <scope>NUCLEOTIDE SEQUENCE [LARGE SCALE GENOMIC DNA]</scope>
    <source>
        <strain evidence="2 3">HMF4905</strain>
    </source>
</reference>
<accession>A0A7K1SMG1</accession>
<feature type="transmembrane region" description="Helical" evidence="1">
    <location>
        <begin position="28"/>
        <end position="49"/>
    </location>
</feature>
<dbReference type="EMBL" id="WPIN01000019">
    <property type="protein sequence ID" value="MVM34958.1"/>
    <property type="molecule type" value="Genomic_DNA"/>
</dbReference>
<dbReference type="AlphaFoldDB" id="A0A7K1SMG1"/>
<protein>
    <submittedName>
        <fullName evidence="2">Uncharacterized protein</fullName>
    </submittedName>
</protein>
<keyword evidence="3" id="KW-1185">Reference proteome</keyword>
<evidence type="ECO:0000313" key="3">
    <source>
        <dbReference type="Proteomes" id="UP000436006"/>
    </source>
</evidence>
<organism evidence="2 3">
    <name type="scientific">Spirosoma arboris</name>
    <dbReference type="NCBI Taxonomy" id="2682092"/>
    <lineage>
        <taxon>Bacteria</taxon>
        <taxon>Pseudomonadati</taxon>
        <taxon>Bacteroidota</taxon>
        <taxon>Cytophagia</taxon>
        <taxon>Cytophagales</taxon>
        <taxon>Cytophagaceae</taxon>
        <taxon>Spirosoma</taxon>
    </lineage>
</organism>
<evidence type="ECO:0000256" key="1">
    <source>
        <dbReference type="SAM" id="Phobius"/>
    </source>
</evidence>
<sequence>MLNYESIAIRCLVMNRINSTSLDPVRAITWFVVFGISLLLFLGAVSLLVHV</sequence>
<proteinExistence type="predicted"/>
<gene>
    <name evidence="2" type="ORF">GO755_33330</name>
</gene>
<evidence type="ECO:0000313" key="2">
    <source>
        <dbReference type="EMBL" id="MVM34958.1"/>
    </source>
</evidence>
<keyword evidence="1" id="KW-0812">Transmembrane</keyword>
<keyword evidence="1" id="KW-1133">Transmembrane helix</keyword>
<keyword evidence="1" id="KW-0472">Membrane</keyword>